<keyword evidence="4 7" id="KW-0732">Signal</keyword>
<evidence type="ECO:0000259" key="8">
    <source>
        <dbReference type="Pfam" id="PF01120"/>
    </source>
</evidence>
<feature type="chain" id="PRO_5025518542" description="alpha-L-fucosidase" evidence="7">
    <location>
        <begin position="18"/>
        <end position="526"/>
    </location>
</feature>
<dbReference type="RefSeq" id="WP_136060761.1">
    <property type="nucleotide sequence ID" value="NZ_CAAHFH010000001.1"/>
</dbReference>
<feature type="domain" description="Glycoside hydrolase family 29 N-terminal" evidence="8">
    <location>
        <begin position="13"/>
        <end position="378"/>
    </location>
</feature>
<dbReference type="AlphaFoldDB" id="A0A6C2UIV7"/>
<proteinExistence type="inferred from homology"/>
<evidence type="ECO:0000313" key="10">
    <source>
        <dbReference type="EMBL" id="VGO19351.1"/>
    </source>
</evidence>
<dbReference type="PRINTS" id="PR00741">
    <property type="entry name" value="GLHYDRLASE29"/>
</dbReference>
<dbReference type="Gene3D" id="2.60.40.1180">
    <property type="entry name" value="Golgi alpha-mannosidase II"/>
    <property type="match status" value="1"/>
</dbReference>
<evidence type="ECO:0000256" key="2">
    <source>
        <dbReference type="ARBA" id="ARBA00007951"/>
    </source>
</evidence>
<feature type="signal peptide" evidence="7">
    <location>
        <begin position="1"/>
        <end position="17"/>
    </location>
</feature>
<dbReference type="InterPro" id="IPR000933">
    <property type="entry name" value="Glyco_hydro_29"/>
</dbReference>
<keyword evidence="11" id="KW-1185">Reference proteome</keyword>
<dbReference type="PANTHER" id="PTHR10030">
    <property type="entry name" value="ALPHA-L-FUCOSIDASE"/>
    <property type="match status" value="1"/>
</dbReference>
<dbReference type="InterPro" id="IPR013780">
    <property type="entry name" value="Glyco_hydro_b"/>
</dbReference>
<evidence type="ECO:0000313" key="11">
    <source>
        <dbReference type="Proteomes" id="UP000346198"/>
    </source>
</evidence>
<dbReference type="SMART" id="SM00812">
    <property type="entry name" value="Alpha_L_fucos"/>
    <property type="match status" value="1"/>
</dbReference>
<evidence type="ECO:0000256" key="3">
    <source>
        <dbReference type="ARBA" id="ARBA00012662"/>
    </source>
</evidence>
<name>A0A6C2UIV7_9BACT</name>
<evidence type="ECO:0000256" key="4">
    <source>
        <dbReference type="ARBA" id="ARBA00022729"/>
    </source>
</evidence>
<keyword evidence="5" id="KW-0378">Hydrolase</keyword>
<gene>
    <name evidence="10" type="ORF">SCARR_01409</name>
</gene>
<organism evidence="10 11">
    <name type="scientific">Pontiella sulfatireligans</name>
    <dbReference type="NCBI Taxonomy" id="2750658"/>
    <lineage>
        <taxon>Bacteria</taxon>
        <taxon>Pseudomonadati</taxon>
        <taxon>Kiritimatiellota</taxon>
        <taxon>Kiritimatiellia</taxon>
        <taxon>Kiritimatiellales</taxon>
        <taxon>Pontiellaceae</taxon>
        <taxon>Pontiella</taxon>
    </lineage>
</organism>
<dbReference type="InterPro" id="IPR057739">
    <property type="entry name" value="Glyco_hydro_29_N"/>
</dbReference>
<dbReference type="EC" id="3.2.1.51" evidence="3"/>
<feature type="domain" description="Alpha-L-fucosidase C-terminal" evidence="9">
    <location>
        <begin position="423"/>
        <end position="502"/>
    </location>
</feature>
<dbReference type="InterPro" id="IPR016286">
    <property type="entry name" value="FUC_metazoa-typ"/>
</dbReference>
<dbReference type="EMBL" id="CAAHFH010000001">
    <property type="protein sequence ID" value="VGO19351.1"/>
    <property type="molecule type" value="Genomic_DNA"/>
</dbReference>
<dbReference type="Pfam" id="PF01120">
    <property type="entry name" value="Alpha_L_fucos"/>
    <property type="match status" value="1"/>
</dbReference>
<dbReference type="GO" id="GO:0005764">
    <property type="term" value="C:lysosome"/>
    <property type="evidence" value="ECO:0007669"/>
    <property type="project" value="TreeGrafter"/>
</dbReference>
<evidence type="ECO:0000259" key="9">
    <source>
        <dbReference type="Pfam" id="PF16757"/>
    </source>
</evidence>
<evidence type="ECO:0000256" key="6">
    <source>
        <dbReference type="ARBA" id="ARBA00023295"/>
    </source>
</evidence>
<evidence type="ECO:0000256" key="1">
    <source>
        <dbReference type="ARBA" id="ARBA00004071"/>
    </source>
</evidence>
<dbReference type="InterPro" id="IPR017853">
    <property type="entry name" value="GH"/>
</dbReference>
<dbReference type="Pfam" id="PF16757">
    <property type="entry name" value="Fucosidase_C"/>
    <property type="match status" value="1"/>
</dbReference>
<dbReference type="SUPFAM" id="SSF51445">
    <property type="entry name" value="(Trans)glycosidases"/>
    <property type="match status" value="1"/>
</dbReference>
<reference evidence="10 11" key="1">
    <citation type="submission" date="2019-04" db="EMBL/GenBank/DDBJ databases">
        <authorList>
            <person name="Van Vliet M D."/>
        </authorList>
    </citation>
    <scope>NUCLEOTIDE SEQUENCE [LARGE SCALE GENOMIC DNA]</scope>
    <source>
        <strain evidence="10 11">F21</strain>
    </source>
</reference>
<dbReference type="GO" id="GO:0016139">
    <property type="term" value="P:glycoside catabolic process"/>
    <property type="evidence" value="ECO:0007669"/>
    <property type="project" value="TreeGrafter"/>
</dbReference>
<dbReference type="Gene3D" id="3.20.20.80">
    <property type="entry name" value="Glycosidases"/>
    <property type="match status" value="1"/>
</dbReference>
<evidence type="ECO:0000256" key="7">
    <source>
        <dbReference type="SAM" id="SignalP"/>
    </source>
</evidence>
<dbReference type="PANTHER" id="PTHR10030:SF37">
    <property type="entry name" value="ALPHA-L-FUCOSIDASE-RELATED"/>
    <property type="match status" value="1"/>
</dbReference>
<dbReference type="Proteomes" id="UP000346198">
    <property type="component" value="Unassembled WGS sequence"/>
</dbReference>
<comment type="function">
    <text evidence="1">Alpha-L-fucosidase is responsible for hydrolyzing the alpha-1,6-linked fucose joined to the reducing-end N-acetylglucosamine of the carbohydrate moieties of glycoproteins.</text>
</comment>
<dbReference type="GO" id="GO:0004560">
    <property type="term" value="F:alpha-L-fucosidase activity"/>
    <property type="evidence" value="ECO:0007669"/>
    <property type="project" value="InterPro"/>
</dbReference>
<keyword evidence="6" id="KW-0326">Glycosidase</keyword>
<dbReference type="GO" id="GO:0006004">
    <property type="term" value="P:fucose metabolic process"/>
    <property type="evidence" value="ECO:0007669"/>
    <property type="project" value="InterPro"/>
</dbReference>
<sequence length="526" mass="60182">MKSIFTCFALAFATVTAAVRAEYEPNWDSLREHQVPQWAKDAKFGVYAHWGIYSQVGGWDVNKNWANDVICAYHGVYNPRMTDKRREFEKYIGAVEEGVGYKDLANQFKAENFDPAAWADLVKRSGARYAGICAVHHDGYAMWDSDVVDYCAGKLGPRRDLLGEIMKEIKKRGMKTMTSFHHGRTYKHFQSVRKNLESTPEMAKADLLDPSLRNYYWFMGDEEYFAKVRYDMTKEVIDKYKPDVLWFDGGGGGYGTERILADFFNMTEKEGKDVCVHNKGNFGKNFGLYSYENGHKRPLYIEWPWEDDTPSAIGWCDWSWQKGMEYKKPRDVVVRLCDLVARNGGLLLSMNPRPDGTMDQGQIDLLEGIGSWLSQNGEAIYDAVPWKIFAEGHTEKLEYFQYHHDSKKPSRGIQPDPSKLDHTDVRFTRNGEKLYATMLGVPPSGVVKIQSLSTETSVSNINKIKSIKLLGHGAVKWKRSDEFLAIELPPTLPNEWALSFEIQVEGELDKSKPPYDEKLMTLPKQT</sequence>
<comment type="similarity">
    <text evidence="2">Belongs to the glycosyl hydrolase 29 family.</text>
</comment>
<dbReference type="InterPro" id="IPR031919">
    <property type="entry name" value="Fucosidase_C"/>
</dbReference>
<evidence type="ECO:0000256" key="5">
    <source>
        <dbReference type="ARBA" id="ARBA00022801"/>
    </source>
</evidence>
<accession>A0A6C2UIV7</accession>
<protein>
    <recommendedName>
        <fullName evidence="3">alpha-L-fucosidase</fullName>
        <ecNumber evidence="3">3.2.1.51</ecNumber>
    </recommendedName>
</protein>